<dbReference type="EMBL" id="CAADIC010000002">
    <property type="protein sequence ID" value="VFR22276.1"/>
    <property type="molecule type" value="Genomic_DNA"/>
</dbReference>
<evidence type="ECO:0000313" key="8">
    <source>
        <dbReference type="EMBL" id="VFR84374.1"/>
    </source>
</evidence>
<proteinExistence type="predicted"/>
<name>A0A484QM88_9ZZZZ</name>
<sequence length="41" mass="4028">MAGPVQGTLGQGHGGGRKEGASVAVPLLDMENGRKGAPRGL</sequence>
<gene>
    <name evidence="3" type="ORF">ANDA3_1937</name>
    <name evidence="5" type="ORF">ANDO1_1874</name>
    <name evidence="2" type="ORF">ANDO2_1781</name>
    <name evidence="4" type="ORF">BER1_1918</name>
    <name evidence="6" type="ORF">BER2_1880</name>
    <name evidence="8" type="ORF">DAR2_1804</name>
    <name evidence="7" type="ORF">DAR3_1801</name>
</gene>
<dbReference type="EMBL" id="CAADIB010000003">
    <property type="protein sequence ID" value="VFR20441.1"/>
    <property type="molecule type" value="Genomic_DNA"/>
</dbReference>
<organism evidence="5">
    <name type="scientific">plant metagenome</name>
    <dbReference type="NCBI Taxonomy" id="1297885"/>
    <lineage>
        <taxon>unclassified sequences</taxon>
        <taxon>metagenomes</taxon>
        <taxon>organismal metagenomes</taxon>
    </lineage>
</organism>
<evidence type="ECO:0000313" key="2">
    <source>
        <dbReference type="EMBL" id="VFR20441.1"/>
    </source>
</evidence>
<dbReference type="EMBL" id="CAADIL010000034">
    <property type="protein sequence ID" value="VFR84374.1"/>
    <property type="molecule type" value="Genomic_DNA"/>
</dbReference>
<evidence type="ECO:0000256" key="1">
    <source>
        <dbReference type="SAM" id="MobiDB-lite"/>
    </source>
</evidence>
<feature type="region of interest" description="Disordered" evidence="1">
    <location>
        <begin position="1"/>
        <end position="41"/>
    </location>
</feature>
<dbReference type="EMBL" id="CAADIJ010000020">
    <property type="protein sequence ID" value="VFR76206.1"/>
    <property type="molecule type" value="Genomic_DNA"/>
</dbReference>
<reference evidence="5" key="1">
    <citation type="submission" date="2019-03" db="EMBL/GenBank/DDBJ databases">
        <authorList>
            <person name="Danneels B."/>
        </authorList>
    </citation>
    <scope>NUCLEOTIDE SEQUENCE</scope>
</reference>
<protein>
    <submittedName>
        <fullName evidence="5">Uncharacterized protein</fullName>
    </submittedName>
</protein>
<evidence type="ECO:0000313" key="7">
    <source>
        <dbReference type="EMBL" id="VFR76206.1"/>
    </source>
</evidence>
<dbReference type="EMBL" id="CAADHZ010000027">
    <property type="protein sequence ID" value="VFR37920.1"/>
    <property type="molecule type" value="Genomic_DNA"/>
</dbReference>
<accession>A0A484QM88</accession>
<dbReference type="EMBL" id="CAADIE010000003">
    <property type="protein sequence ID" value="VFR34611.1"/>
    <property type="molecule type" value="Genomic_DNA"/>
</dbReference>
<evidence type="ECO:0000313" key="3">
    <source>
        <dbReference type="EMBL" id="VFR22276.1"/>
    </source>
</evidence>
<dbReference type="AlphaFoldDB" id="A0A484QM88"/>
<evidence type="ECO:0000313" key="4">
    <source>
        <dbReference type="EMBL" id="VFR34611.1"/>
    </source>
</evidence>
<dbReference type="EMBL" id="CAADIH010000042">
    <property type="protein sequence ID" value="VFR52024.1"/>
    <property type="molecule type" value="Genomic_DNA"/>
</dbReference>
<evidence type="ECO:0000313" key="5">
    <source>
        <dbReference type="EMBL" id="VFR37920.1"/>
    </source>
</evidence>
<evidence type="ECO:0000313" key="6">
    <source>
        <dbReference type="EMBL" id="VFR52024.1"/>
    </source>
</evidence>